<dbReference type="GO" id="GO:0016787">
    <property type="term" value="F:hydrolase activity"/>
    <property type="evidence" value="ECO:0007669"/>
    <property type="project" value="UniProtKB-KW"/>
</dbReference>
<accession>A0A4Y8QAC3</accession>
<organism evidence="10 11">
    <name type="scientific">Paenibacillus athensensis</name>
    <dbReference type="NCBI Taxonomy" id="1967502"/>
    <lineage>
        <taxon>Bacteria</taxon>
        <taxon>Bacillati</taxon>
        <taxon>Bacillota</taxon>
        <taxon>Bacilli</taxon>
        <taxon>Bacillales</taxon>
        <taxon>Paenibacillaceae</taxon>
        <taxon>Paenibacillus</taxon>
    </lineage>
</organism>
<dbReference type="PANTHER" id="PTHR43788:SF8">
    <property type="entry name" value="DNA-BINDING PROTEIN SMUBP-2"/>
    <property type="match status" value="1"/>
</dbReference>
<dbReference type="InterPro" id="IPR024402">
    <property type="entry name" value="DUF2726"/>
</dbReference>
<dbReference type="EMBL" id="MYFO01000004">
    <property type="protein sequence ID" value="TFE90646.1"/>
    <property type="molecule type" value="Genomic_DNA"/>
</dbReference>
<dbReference type="GO" id="GO:0005524">
    <property type="term" value="F:ATP binding"/>
    <property type="evidence" value="ECO:0007669"/>
    <property type="project" value="UniProtKB-KW"/>
</dbReference>
<dbReference type="InterPro" id="IPR027417">
    <property type="entry name" value="P-loop_NTPase"/>
</dbReference>
<evidence type="ECO:0000256" key="5">
    <source>
        <dbReference type="ARBA" id="ARBA00022840"/>
    </source>
</evidence>
<dbReference type="InterPro" id="IPR050534">
    <property type="entry name" value="Coronavir_polyprotein_1ab"/>
</dbReference>
<sequence length="913" mass="106017">MDERSLLIITKQGDKTKEVAEYHINGDKVNIRFEGRAKIYAYSAKTVTIKQSPKSVAVTNQTVSYNGSPLLNVREMLDFGEKIKVFFQNQQTQVYDSATIRLEQPGEKANHLTCLLNYWKDISQYCKSDDESEAYLQKQFAKLTTIHQESALMAYVERKPIRQTELNHKSVIYPFRFNLSQKRALEQALQSPISVIEGPPGTGKTQTILNILANLTMMQNKSVAVVSSNNAAVQNVKDKLERDGYGFMAASLGRAAKREAFFKNLPQYDVSEWDSETLEEEVLAAIHQLSCRLEHLLAVSNRKAQVDQEIAAYHRERDYFQLHHGHLHLDEMARLFYRRQSAETIISFLADEYFADVRAFRFLHKAKLIFKYGFIDFKKLKRNRLELISRMQIKYYDLKLAELEQLRDDLARELDGAGFETLLKRHEELSSQLFKQKLFHKYKGRSSFQGNASNYIQMFEKFLEHFPILLSTTHALRSCIPQDFLFDYVIIDEASQVDLLSGVLAMSCCKHVIIVGDTKQLPQIVDMSIQQKLKTDQVDGAYSYFAHNLLSSILALYGEDVPKVMLREHYRCRSQIIGFCNQQFYNHELIPLAEDEEHEASIRLHYTAAGNHMRKVTRGKELGNFNQREIEVVKEEILAELEAQGISKTDVGFTTPYRLQVQEANDLLNEEIEIDTVHKYQGREKQVMVLSTVLDQTRQGKIGKRFVEDPCLVNVAVSRAQKQFILVTDHALFRNSRQSIGQLIRYIEYNTMHEHVTQSKLISVFDLLYSEFSSRLNEMHVRLKHTSRFKSESIMWTLLDDILHDDKYKGLSFNMQVHLKDIFRKTERLNMDETKYIRNRASFDFVVYDSLNKQPVLAIEVDGFASHRNNPDQQRRDKLKNEICLKYSFPLLRLKTTGSDEEVQIRDMLDRIV</sequence>
<keyword evidence="11" id="KW-1185">Reference proteome</keyword>
<dbReference type="InterPro" id="IPR041679">
    <property type="entry name" value="DNA2/NAM7-like_C"/>
</dbReference>
<dbReference type="InterPro" id="IPR041677">
    <property type="entry name" value="DNA2/NAM7_AAA_11"/>
</dbReference>
<dbReference type="Gene3D" id="3.40.960.10">
    <property type="entry name" value="VSR Endonuclease"/>
    <property type="match status" value="1"/>
</dbReference>
<evidence type="ECO:0008006" key="12">
    <source>
        <dbReference type="Google" id="ProtNLM"/>
    </source>
</evidence>
<evidence type="ECO:0000259" key="8">
    <source>
        <dbReference type="Pfam" id="PF13086"/>
    </source>
</evidence>
<dbReference type="CDD" id="cd18808">
    <property type="entry name" value="SF1_C_Upf1"/>
    <property type="match status" value="1"/>
</dbReference>
<evidence type="ECO:0000256" key="2">
    <source>
        <dbReference type="ARBA" id="ARBA00022741"/>
    </source>
</evidence>
<protein>
    <recommendedName>
        <fullName evidence="12">DNA helicase</fullName>
    </recommendedName>
</protein>
<dbReference type="OrthoDB" id="9757917at2"/>
<comment type="similarity">
    <text evidence="1">Belongs to the DNA2/NAM7 helicase family.</text>
</comment>
<name>A0A4Y8QAC3_9BACL</name>
<dbReference type="Pfam" id="PF10881">
    <property type="entry name" value="DUF2726"/>
    <property type="match status" value="1"/>
</dbReference>
<feature type="domain" description="DNA2/NAM7 helicase-like C-terminal" evidence="9">
    <location>
        <begin position="557"/>
        <end position="730"/>
    </location>
</feature>
<dbReference type="AlphaFoldDB" id="A0A4Y8QAC3"/>
<dbReference type="GO" id="GO:0043139">
    <property type="term" value="F:5'-3' DNA helicase activity"/>
    <property type="evidence" value="ECO:0007669"/>
    <property type="project" value="TreeGrafter"/>
</dbReference>
<feature type="coiled-coil region" evidence="6">
    <location>
        <begin position="393"/>
        <end position="420"/>
    </location>
</feature>
<keyword evidence="6" id="KW-0175">Coiled coil</keyword>
<evidence type="ECO:0000313" key="11">
    <source>
        <dbReference type="Proteomes" id="UP000298246"/>
    </source>
</evidence>
<reference evidence="10 11" key="1">
    <citation type="submission" date="2017-03" db="EMBL/GenBank/DDBJ databases">
        <title>Isolation of Levoglucosan Utilizing Bacteria.</title>
        <authorList>
            <person name="Arya A.S."/>
        </authorList>
    </citation>
    <scope>NUCLEOTIDE SEQUENCE [LARGE SCALE GENOMIC DNA]</scope>
    <source>
        <strain evidence="10 11">MEC069</strain>
    </source>
</reference>
<evidence type="ECO:0000256" key="1">
    <source>
        <dbReference type="ARBA" id="ARBA00007913"/>
    </source>
</evidence>
<evidence type="ECO:0000256" key="3">
    <source>
        <dbReference type="ARBA" id="ARBA00022801"/>
    </source>
</evidence>
<feature type="domain" description="DNA2/NAM7 helicase helicase" evidence="8">
    <location>
        <begin position="177"/>
        <end position="525"/>
    </location>
</feature>
<dbReference type="Pfam" id="PF13086">
    <property type="entry name" value="AAA_11"/>
    <property type="match status" value="1"/>
</dbReference>
<dbReference type="CDD" id="cd17934">
    <property type="entry name" value="DEXXQc_Upf1-like"/>
    <property type="match status" value="1"/>
</dbReference>
<keyword evidence="5" id="KW-0067">ATP-binding</keyword>
<evidence type="ECO:0000259" key="7">
    <source>
        <dbReference type="Pfam" id="PF10881"/>
    </source>
</evidence>
<keyword evidence="2" id="KW-0547">Nucleotide-binding</keyword>
<gene>
    <name evidence="10" type="ORF">B5M42_05090</name>
</gene>
<evidence type="ECO:0000259" key="9">
    <source>
        <dbReference type="Pfam" id="PF13087"/>
    </source>
</evidence>
<feature type="domain" description="DUF2726" evidence="7">
    <location>
        <begin position="791"/>
        <end position="911"/>
    </location>
</feature>
<evidence type="ECO:0000256" key="4">
    <source>
        <dbReference type="ARBA" id="ARBA00022806"/>
    </source>
</evidence>
<dbReference type="InterPro" id="IPR047187">
    <property type="entry name" value="SF1_C_Upf1"/>
</dbReference>
<dbReference type="Proteomes" id="UP000298246">
    <property type="component" value="Unassembled WGS sequence"/>
</dbReference>
<dbReference type="Pfam" id="PF13087">
    <property type="entry name" value="AAA_12"/>
    <property type="match status" value="1"/>
</dbReference>
<dbReference type="PANTHER" id="PTHR43788">
    <property type="entry name" value="DNA2/NAM7 HELICASE FAMILY MEMBER"/>
    <property type="match status" value="1"/>
</dbReference>
<evidence type="ECO:0000313" key="10">
    <source>
        <dbReference type="EMBL" id="TFE90646.1"/>
    </source>
</evidence>
<keyword evidence="3" id="KW-0378">Hydrolase</keyword>
<comment type="caution">
    <text evidence="10">The sequence shown here is derived from an EMBL/GenBank/DDBJ whole genome shotgun (WGS) entry which is preliminary data.</text>
</comment>
<dbReference type="Gene3D" id="3.40.50.300">
    <property type="entry name" value="P-loop containing nucleotide triphosphate hydrolases"/>
    <property type="match status" value="3"/>
</dbReference>
<keyword evidence="4" id="KW-0347">Helicase</keyword>
<proteinExistence type="inferred from homology"/>
<evidence type="ECO:0000256" key="6">
    <source>
        <dbReference type="SAM" id="Coils"/>
    </source>
</evidence>
<dbReference type="RefSeq" id="WP_134750400.1">
    <property type="nucleotide sequence ID" value="NZ_MYFO02000008.1"/>
</dbReference>
<dbReference type="SUPFAM" id="SSF52540">
    <property type="entry name" value="P-loop containing nucleoside triphosphate hydrolases"/>
    <property type="match status" value="1"/>
</dbReference>